<feature type="zinc finger region" description="dksA C4-type" evidence="4">
    <location>
        <begin position="91"/>
        <end position="115"/>
    </location>
</feature>
<dbReference type="SUPFAM" id="SSF57716">
    <property type="entry name" value="Glucocorticoid receptor-like (DNA-binding domain)"/>
    <property type="match status" value="1"/>
</dbReference>
<proteinExistence type="predicted"/>
<dbReference type="PROSITE" id="PS01102">
    <property type="entry name" value="ZF_DKSA_1"/>
    <property type="match status" value="1"/>
</dbReference>
<reference evidence="6 7" key="1">
    <citation type="submission" date="2017-09" db="EMBL/GenBank/DDBJ databases">
        <title>Depth-based differentiation of microbial function through sediment-hosted aquifers and enrichment of novel symbionts in the deep terrestrial subsurface.</title>
        <authorList>
            <person name="Probst A.J."/>
            <person name="Ladd B."/>
            <person name="Jarett J.K."/>
            <person name="Geller-Mcgrath D.E."/>
            <person name="Sieber C.M."/>
            <person name="Emerson J.B."/>
            <person name="Anantharaman K."/>
            <person name="Thomas B.C."/>
            <person name="Malmstrom R."/>
            <person name="Stieglmeier M."/>
            <person name="Klingl A."/>
            <person name="Woyke T."/>
            <person name="Ryan C.M."/>
            <person name="Banfield J.F."/>
        </authorList>
    </citation>
    <scope>NUCLEOTIDE SEQUENCE [LARGE SCALE GENOMIC DNA]</scope>
    <source>
        <strain evidence="6">CG_4_10_14_0_8_um_filter_42_10</strain>
    </source>
</reference>
<dbReference type="InterPro" id="IPR020458">
    <property type="entry name" value="Znf_DskA_TraR_CS"/>
</dbReference>
<dbReference type="Gene3D" id="1.20.120.910">
    <property type="entry name" value="DksA, coiled-coil domain"/>
    <property type="match status" value="1"/>
</dbReference>
<dbReference type="PANTHER" id="PTHR33823:SF4">
    <property type="entry name" value="GENERAL STRESS PROTEIN 16O"/>
    <property type="match status" value="1"/>
</dbReference>
<comment type="caution">
    <text evidence="6">The sequence shown here is derived from an EMBL/GenBank/DDBJ whole genome shotgun (WGS) entry which is preliminary data.</text>
</comment>
<organism evidence="6 7">
    <name type="scientific">Candidatus Kerfeldbacteria bacterium CG_4_10_14_0_8_um_filter_42_10</name>
    <dbReference type="NCBI Taxonomy" id="2014248"/>
    <lineage>
        <taxon>Bacteria</taxon>
        <taxon>Candidatus Kerfeldiibacteriota</taxon>
    </lineage>
</organism>
<evidence type="ECO:0000256" key="2">
    <source>
        <dbReference type="ARBA" id="ARBA00022771"/>
    </source>
</evidence>
<gene>
    <name evidence="6" type="ORF">COY66_01525</name>
</gene>
<evidence type="ECO:0000256" key="4">
    <source>
        <dbReference type="PROSITE-ProRule" id="PRU00510"/>
    </source>
</evidence>
<evidence type="ECO:0000313" key="7">
    <source>
        <dbReference type="Proteomes" id="UP000230779"/>
    </source>
</evidence>
<evidence type="ECO:0000256" key="1">
    <source>
        <dbReference type="ARBA" id="ARBA00022723"/>
    </source>
</evidence>
<keyword evidence="3" id="KW-0862">Zinc</keyword>
<name>A0A2M7RL12_9BACT</name>
<dbReference type="PROSITE" id="PS51128">
    <property type="entry name" value="ZF_DKSA_2"/>
    <property type="match status" value="1"/>
</dbReference>
<evidence type="ECO:0000259" key="5">
    <source>
        <dbReference type="Pfam" id="PF01258"/>
    </source>
</evidence>
<protein>
    <recommendedName>
        <fullName evidence="5">Zinc finger DksA/TraR C4-type domain-containing protein</fullName>
    </recommendedName>
</protein>
<dbReference type="GO" id="GO:0008270">
    <property type="term" value="F:zinc ion binding"/>
    <property type="evidence" value="ECO:0007669"/>
    <property type="project" value="UniProtKB-KW"/>
</dbReference>
<dbReference type="PANTHER" id="PTHR33823">
    <property type="entry name" value="RNA POLYMERASE-BINDING TRANSCRIPTION FACTOR DKSA-RELATED"/>
    <property type="match status" value="1"/>
</dbReference>
<feature type="domain" description="Zinc finger DksA/TraR C4-type" evidence="5">
    <location>
        <begin position="86"/>
        <end position="117"/>
    </location>
</feature>
<keyword evidence="2" id="KW-0863">Zinc-finger</keyword>
<evidence type="ECO:0000313" key="6">
    <source>
        <dbReference type="EMBL" id="PIY97066.1"/>
    </source>
</evidence>
<dbReference type="Pfam" id="PF01258">
    <property type="entry name" value="zf-dskA_traR"/>
    <property type="match status" value="1"/>
</dbReference>
<dbReference type="Proteomes" id="UP000230779">
    <property type="component" value="Unassembled WGS sequence"/>
</dbReference>
<sequence>MDQNFIKEMETKLKEQQKNLRNDLAGFAEKNVHKKDDYNTKFPNYGSKDEENAVEVADFQDNLSLESDLEKNLAKVDKALERIKQGAYGKCERCGKKIDPERLQAFPAATTCLNCKNLT</sequence>
<keyword evidence="1" id="KW-0479">Metal-binding</keyword>
<evidence type="ECO:0000256" key="3">
    <source>
        <dbReference type="ARBA" id="ARBA00022833"/>
    </source>
</evidence>
<dbReference type="InterPro" id="IPR000962">
    <property type="entry name" value="Znf_DskA_TraR"/>
</dbReference>
<dbReference type="AlphaFoldDB" id="A0A2M7RL12"/>
<accession>A0A2M7RL12</accession>
<dbReference type="EMBL" id="PFMD01000018">
    <property type="protein sequence ID" value="PIY97066.1"/>
    <property type="molecule type" value="Genomic_DNA"/>
</dbReference>